<name>A0A1W4XWL2_AGRPL</name>
<reference evidence="4" key="1">
    <citation type="submission" date="2025-08" db="UniProtKB">
        <authorList>
            <consortium name="RefSeq"/>
        </authorList>
    </citation>
    <scope>IDENTIFICATION</scope>
    <source>
        <tissue evidence="4">Entire body</tissue>
    </source>
</reference>
<evidence type="ECO:0000313" key="3">
    <source>
        <dbReference type="Proteomes" id="UP000192223"/>
    </source>
</evidence>
<protein>
    <submittedName>
        <fullName evidence="4">Uncharacterized protein LOC108745195</fullName>
    </submittedName>
</protein>
<feature type="compositionally biased region" description="Basic and acidic residues" evidence="1">
    <location>
        <begin position="252"/>
        <end position="263"/>
    </location>
</feature>
<dbReference type="GeneID" id="108745195"/>
<evidence type="ECO:0000313" key="4">
    <source>
        <dbReference type="RefSeq" id="XP_018336820.1"/>
    </source>
</evidence>
<feature type="chain" id="PRO_5010698065" evidence="2">
    <location>
        <begin position="20"/>
        <end position="263"/>
    </location>
</feature>
<dbReference type="OrthoDB" id="7686329at2759"/>
<evidence type="ECO:0000256" key="1">
    <source>
        <dbReference type="SAM" id="MobiDB-lite"/>
    </source>
</evidence>
<gene>
    <name evidence="4" type="primary">LOC108745195</name>
</gene>
<feature type="compositionally biased region" description="Basic and acidic residues" evidence="1">
    <location>
        <begin position="225"/>
        <end position="234"/>
    </location>
</feature>
<sequence length="263" mass="29342">MNIIIVTFLFLSVICVSNSSPISPRRVKYDEGNGKIKYDQRQEGQWNVRADLQNFVILIIPALSATPTAPPSSSPADIAALGLLELLSKAVPSKKRKYNVKKDGIEQHHEEDEEHAVIDTTDHFKEMKTAPYHVDIGKTIERLGKLGNGVITVNAEDSSEVHEVDIPITRSHGQRTRGLRRNMKAFVISVPVENAHAQLSKNGTIKKDKGFSEKKSQKKNLTENSKNEKIKGSEKDEDMLLLGAEYEQCGPDQKRDKDGICRS</sequence>
<dbReference type="Proteomes" id="UP000192223">
    <property type="component" value="Unplaced"/>
</dbReference>
<dbReference type="KEGG" id="apln:108745195"/>
<proteinExistence type="predicted"/>
<feature type="compositionally biased region" description="Basic and acidic residues" evidence="1">
    <location>
        <begin position="205"/>
        <end position="215"/>
    </location>
</feature>
<keyword evidence="3" id="KW-1185">Reference proteome</keyword>
<accession>A0A1W4XWL2</accession>
<feature type="signal peptide" evidence="2">
    <location>
        <begin position="1"/>
        <end position="19"/>
    </location>
</feature>
<evidence type="ECO:0000256" key="2">
    <source>
        <dbReference type="SAM" id="SignalP"/>
    </source>
</evidence>
<feature type="region of interest" description="Disordered" evidence="1">
    <location>
        <begin position="200"/>
        <end position="263"/>
    </location>
</feature>
<keyword evidence="2" id="KW-0732">Signal</keyword>
<dbReference type="AlphaFoldDB" id="A0A1W4XWL2"/>
<dbReference type="InParanoid" id="A0A1W4XWL2"/>
<organism evidence="3 4">
    <name type="scientific">Agrilus planipennis</name>
    <name type="common">Emerald ash borer</name>
    <name type="synonym">Agrilus marcopoli</name>
    <dbReference type="NCBI Taxonomy" id="224129"/>
    <lineage>
        <taxon>Eukaryota</taxon>
        <taxon>Metazoa</taxon>
        <taxon>Ecdysozoa</taxon>
        <taxon>Arthropoda</taxon>
        <taxon>Hexapoda</taxon>
        <taxon>Insecta</taxon>
        <taxon>Pterygota</taxon>
        <taxon>Neoptera</taxon>
        <taxon>Endopterygota</taxon>
        <taxon>Coleoptera</taxon>
        <taxon>Polyphaga</taxon>
        <taxon>Elateriformia</taxon>
        <taxon>Buprestoidea</taxon>
        <taxon>Buprestidae</taxon>
        <taxon>Agrilinae</taxon>
        <taxon>Agrilus</taxon>
    </lineage>
</organism>
<dbReference type="RefSeq" id="XP_018336820.1">
    <property type="nucleotide sequence ID" value="XM_018481318.2"/>
</dbReference>